<keyword evidence="3 4" id="KW-0472">Membrane</keyword>
<proteinExistence type="predicted"/>
<reference evidence="6 7" key="1">
    <citation type="submission" date="2015-09" db="EMBL/GenBank/DDBJ databases">
        <title>Genome announcement of multiple Pseudomonas syringae strains.</title>
        <authorList>
            <person name="Thakur S."/>
            <person name="Wang P.W."/>
            <person name="Gong Y."/>
            <person name="Weir B.S."/>
            <person name="Guttman D.S."/>
        </authorList>
    </citation>
    <scope>NUCLEOTIDE SEQUENCE [LARGE SCALE GENOMIC DNA]</scope>
    <source>
        <strain evidence="6 7">ICMP9757</strain>
    </source>
</reference>
<dbReference type="AlphaFoldDB" id="A0A9X0H4A0"/>
<dbReference type="PROSITE" id="PS50850">
    <property type="entry name" value="MFS"/>
    <property type="match status" value="1"/>
</dbReference>
<gene>
    <name evidence="6" type="ORF">ALO73_200158</name>
</gene>
<feature type="transmembrane region" description="Helical" evidence="4">
    <location>
        <begin position="374"/>
        <end position="395"/>
    </location>
</feature>
<accession>A0A9X0H4A0</accession>
<dbReference type="PANTHER" id="PTHR42910:SF1">
    <property type="entry name" value="MAJOR FACILITATOR SUPERFAMILY (MFS) PROFILE DOMAIN-CONTAINING PROTEIN"/>
    <property type="match status" value="1"/>
</dbReference>
<evidence type="ECO:0000259" key="5">
    <source>
        <dbReference type="PROSITE" id="PS50850"/>
    </source>
</evidence>
<feature type="transmembrane region" description="Helical" evidence="4">
    <location>
        <begin position="174"/>
        <end position="196"/>
    </location>
</feature>
<feature type="transmembrane region" description="Helical" evidence="4">
    <location>
        <begin position="89"/>
        <end position="107"/>
    </location>
</feature>
<feature type="transmembrane region" description="Helical" evidence="4">
    <location>
        <begin position="146"/>
        <end position="168"/>
    </location>
</feature>
<name>A0A9X0H4A0_PSESX</name>
<dbReference type="EMBL" id="LJQF01000172">
    <property type="protein sequence ID" value="KPX12838.1"/>
    <property type="molecule type" value="Genomic_DNA"/>
</dbReference>
<dbReference type="SUPFAM" id="SSF103473">
    <property type="entry name" value="MFS general substrate transporter"/>
    <property type="match status" value="1"/>
</dbReference>
<feature type="transmembrane region" description="Helical" evidence="4">
    <location>
        <begin position="289"/>
        <end position="307"/>
    </location>
</feature>
<feature type="transmembrane region" description="Helical" evidence="4">
    <location>
        <begin position="55"/>
        <end position="77"/>
    </location>
</feature>
<sequence length="400" mass="41300">MPPNAHSNEGSCGPAAGTSLPRSLLFVLALCAGASVANLYYGQPLLALISRTFDASAHIGWVAVAPMVGYTLSLVSVLPLGDLVDRRRLSVILACIMALGAFSCAMAPSLTLLAVACGVLGFGAVITQILLPMSADLVSDSQRARALGIVFSGVLAGILVARTLSGFIGQAYGWRLMFAVAGLVALGLALTLAKALPRSAPKVRQSYFSLFTSMWQMLKRHAALRNACLIQGCLFGVFTAFWSVLALLLANPPFQMGAAAAGSFGIVGVAGVIAANLSGRIIERFGSAHGRLFGIGCCLLAYVVFAADLSLRGLVVGVTLMDFGLSIANVASQNTILGLEPAARSRLNTLYVTSIFLGGSLGASLASLGWANGGWGAVCALGLALSLIALMVHMLGQRRN</sequence>
<feature type="transmembrane region" description="Helical" evidence="4">
    <location>
        <begin position="113"/>
        <end position="134"/>
    </location>
</feature>
<feature type="transmembrane region" description="Helical" evidence="4">
    <location>
        <begin position="349"/>
        <end position="368"/>
    </location>
</feature>
<evidence type="ECO:0000313" key="6">
    <source>
        <dbReference type="EMBL" id="KPX12838.1"/>
    </source>
</evidence>
<comment type="caution">
    <text evidence="6">The sequence shown here is derived from an EMBL/GenBank/DDBJ whole genome shotgun (WGS) entry which is preliminary data.</text>
</comment>
<dbReference type="GO" id="GO:0022857">
    <property type="term" value="F:transmembrane transporter activity"/>
    <property type="evidence" value="ECO:0007669"/>
    <property type="project" value="InterPro"/>
</dbReference>
<dbReference type="InterPro" id="IPR011701">
    <property type="entry name" value="MFS"/>
</dbReference>
<feature type="transmembrane region" description="Helical" evidence="4">
    <location>
        <begin position="24"/>
        <end position="43"/>
    </location>
</feature>
<dbReference type="RefSeq" id="WP_052818125.1">
    <property type="nucleotide sequence ID" value="NZ_JYHD01000070.1"/>
</dbReference>
<feature type="transmembrane region" description="Helical" evidence="4">
    <location>
        <begin position="227"/>
        <end position="250"/>
    </location>
</feature>
<dbReference type="Proteomes" id="UP000050345">
    <property type="component" value="Unassembled WGS sequence"/>
</dbReference>
<dbReference type="Pfam" id="PF07690">
    <property type="entry name" value="MFS_1"/>
    <property type="match status" value="1"/>
</dbReference>
<evidence type="ECO:0000256" key="3">
    <source>
        <dbReference type="ARBA" id="ARBA00023136"/>
    </source>
</evidence>
<feature type="transmembrane region" description="Helical" evidence="4">
    <location>
        <begin position="256"/>
        <end position="277"/>
    </location>
</feature>
<organism evidence="6 7">
    <name type="scientific">Pseudomonas syringae pv. daphniphylli</name>
    <dbReference type="NCBI Taxonomy" id="264455"/>
    <lineage>
        <taxon>Bacteria</taxon>
        <taxon>Pseudomonadati</taxon>
        <taxon>Pseudomonadota</taxon>
        <taxon>Gammaproteobacteria</taxon>
        <taxon>Pseudomonadales</taxon>
        <taxon>Pseudomonadaceae</taxon>
        <taxon>Pseudomonas</taxon>
        <taxon>Pseudomonas syringae</taxon>
    </lineage>
</organism>
<evidence type="ECO:0000256" key="4">
    <source>
        <dbReference type="SAM" id="Phobius"/>
    </source>
</evidence>
<keyword evidence="2 4" id="KW-1133">Transmembrane helix</keyword>
<feature type="transmembrane region" description="Helical" evidence="4">
    <location>
        <begin position="313"/>
        <end position="337"/>
    </location>
</feature>
<dbReference type="InterPro" id="IPR020846">
    <property type="entry name" value="MFS_dom"/>
</dbReference>
<evidence type="ECO:0000313" key="7">
    <source>
        <dbReference type="Proteomes" id="UP000050345"/>
    </source>
</evidence>
<dbReference type="CDD" id="cd17324">
    <property type="entry name" value="MFS_NepI_like"/>
    <property type="match status" value="1"/>
</dbReference>
<keyword evidence="1 4" id="KW-0812">Transmembrane</keyword>
<dbReference type="InterPro" id="IPR036259">
    <property type="entry name" value="MFS_trans_sf"/>
</dbReference>
<dbReference type="PANTHER" id="PTHR42910">
    <property type="entry name" value="TRANSPORTER SCO4007-RELATED"/>
    <property type="match status" value="1"/>
</dbReference>
<evidence type="ECO:0000256" key="2">
    <source>
        <dbReference type="ARBA" id="ARBA00022989"/>
    </source>
</evidence>
<protein>
    <recommendedName>
        <fullName evidence="5">Major facilitator superfamily (MFS) profile domain-containing protein</fullName>
    </recommendedName>
</protein>
<evidence type="ECO:0000256" key="1">
    <source>
        <dbReference type="ARBA" id="ARBA00022692"/>
    </source>
</evidence>
<dbReference type="Gene3D" id="1.20.1250.20">
    <property type="entry name" value="MFS general substrate transporter like domains"/>
    <property type="match status" value="1"/>
</dbReference>
<feature type="domain" description="Major facilitator superfamily (MFS) profile" evidence="5">
    <location>
        <begin position="21"/>
        <end position="400"/>
    </location>
</feature>